<dbReference type="Gene3D" id="3.40.50.720">
    <property type="entry name" value="NAD(P)-binding Rossmann-like Domain"/>
    <property type="match status" value="1"/>
</dbReference>
<feature type="domain" description="GFO/IDH/MocA-like oxidoreductase" evidence="7">
    <location>
        <begin position="160"/>
        <end position="265"/>
    </location>
</feature>
<dbReference type="AlphaFoldDB" id="A0A3D8RMA9"/>
<dbReference type="PANTHER" id="PTHR22604">
    <property type="entry name" value="OXIDOREDUCTASES"/>
    <property type="match status" value="1"/>
</dbReference>
<gene>
    <name evidence="8" type="ORF">BP6252_06337</name>
</gene>
<keyword evidence="2" id="KW-0560">Oxidoreductase</keyword>
<dbReference type="InterPro" id="IPR000683">
    <property type="entry name" value="Gfo/Idh/MocA-like_OxRdtase_N"/>
</dbReference>
<organism evidence="8 9">
    <name type="scientific">Coleophoma cylindrospora</name>
    <dbReference type="NCBI Taxonomy" id="1849047"/>
    <lineage>
        <taxon>Eukaryota</taxon>
        <taxon>Fungi</taxon>
        <taxon>Dikarya</taxon>
        <taxon>Ascomycota</taxon>
        <taxon>Pezizomycotina</taxon>
        <taxon>Leotiomycetes</taxon>
        <taxon>Helotiales</taxon>
        <taxon>Dermateaceae</taxon>
        <taxon>Coleophoma</taxon>
    </lineage>
</organism>
<dbReference type="InterPro" id="IPR036291">
    <property type="entry name" value="NAD(P)-bd_dom_sf"/>
</dbReference>
<evidence type="ECO:0000313" key="8">
    <source>
        <dbReference type="EMBL" id="RDW75195.1"/>
    </source>
</evidence>
<evidence type="ECO:0000313" key="9">
    <source>
        <dbReference type="Proteomes" id="UP000256645"/>
    </source>
</evidence>
<evidence type="ECO:0000259" key="7">
    <source>
        <dbReference type="Pfam" id="PF22725"/>
    </source>
</evidence>
<evidence type="ECO:0000259" key="6">
    <source>
        <dbReference type="Pfam" id="PF01408"/>
    </source>
</evidence>
<dbReference type="InterPro" id="IPR055170">
    <property type="entry name" value="GFO_IDH_MocA-like_dom"/>
</dbReference>
<dbReference type="STRING" id="1849047.A0A3D8RMA9"/>
<dbReference type="EC" id="1.1.1.179" evidence="3"/>
<dbReference type="SUPFAM" id="SSF55347">
    <property type="entry name" value="Glyceraldehyde-3-phosphate dehydrogenase-like, C-terminal domain"/>
    <property type="match status" value="1"/>
</dbReference>
<dbReference type="GO" id="GO:0047837">
    <property type="term" value="F:D-xylose 1-dehydrogenase (NADP+) activity"/>
    <property type="evidence" value="ECO:0007669"/>
    <property type="project" value="UniProtKB-EC"/>
</dbReference>
<comment type="similarity">
    <text evidence="1">Belongs to the Gfo/Idh/MocA family.</text>
</comment>
<proteinExistence type="inferred from homology"/>
<name>A0A3D8RMA9_9HELO</name>
<accession>A0A3D8RMA9</accession>
<dbReference type="Pfam" id="PF01408">
    <property type="entry name" value="GFO_IDH_MocA"/>
    <property type="match status" value="1"/>
</dbReference>
<comment type="catalytic activity">
    <reaction evidence="5">
        <text>D-xylose + NADP(+) = D-xylono-1,5-lactone + NADPH + H(+)</text>
        <dbReference type="Rhea" id="RHEA:22000"/>
        <dbReference type="ChEBI" id="CHEBI:15378"/>
        <dbReference type="ChEBI" id="CHEBI:15867"/>
        <dbReference type="ChEBI" id="CHEBI:53455"/>
        <dbReference type="ChEBI" id="CHEBI:57783"/>
        <dbReference type="ChEBI" id="CHEBI:58349"/>
        <dbReference type="EC" id="1.1.1.179"/>
    </reaction>
</comment>
<dbReference type="GO" id="GO:0000166">
    <property type="term" value="F:nucleotide binding"/>
    <property type="evidence" value="ECO:0007669"/>
    <property type="project" value="InterPro"/>
</dbReference>
<feature type="domain" description="Gfo/Idh/MocA-like oxidoreductase N-terminal" evidence="6">
    <location>
        <begin position="27"/>
        <end position="134"/>
    </location>
</feature>
<dbReference type="Pfam" id="PF22725">
    <property type="entry name" value="GFO_IDH_MocA_C3"/>
    <property type="match status" value="1"/>
</dbReference>
<comment type="caution">
    <text evidence="8">The sequence shown here is derived from an EMBL/GenBank/DDBJ whole genome shotgun (WGS) entry which is preliminary data.</text>
</comment>
<dbReference type="InterPro" id="IPR050984">
    <property type="entry name" value="Gfo/Idh/MocA_domain"/>
</dbReference>
<reference evidence="8 9" key="1">
    <citation type="journal article" date="2018" name="IMA Fungus">
        <title>IMA Genome-F 9: Draft genome sequence of Annulohypoxylon stygium, Aspergillus mulundensis, Berkeleyomyces basicola (syn. Thielaviopsis basicola), Ceratocystis smalleyi, two Cercospora beticola strains, Coleophoma cylindrospora, Fusarium fracticaudum, Phialophora cf. hyalina, and Morchella septimelata.</title>
        <authorList>
            <person name="Wingfield B.D."/>
            <person name="Bills G.F."/>
            <person name="Dong Y."/>
            <person name="Huang W."/>
            <person name="Nel W.J."/>
            <person name="Swalarsk-Parry B.S."/>
            <person name="Vaghefi N."/>
            <person name="Wilken P.M."/>
            <person name="An Z."/>
            <person name="de Beer Z.W."/>
            <person name="De Vos L."/>
            <person name="Chen L."/>
            <person name="Duong T.A."/>
            <person name="Gao Y."/>
            <person name="Hammerbacher A."/>
            <person name="Kikkert J.R."/>
            <person name="Li Y."/>
            <person name="Li H."/>
            <person name="Li K."/>
            <person name="Li Q."/>
            <person name="Liu X."/>
            <person name="Ma X."/>
            <person name="Naidoo K."/>
            <person name="Pethybridge S.J."/>
            <person name="Sun J."/>
            <person name="Steenkamp E.T."/>
            <person name="van der Nest M.A."/>
            <person name="van Wyk S."/>
            <person name="Wingfield M.J."/>
            <person name="Xiong C."/>
            <person name="Yue Q."/>
            <person name="Zhang X."/>
        </authorList>
    </citation>
    <scope>NUCLEOTIDE SEQUENCE [LARGE SCALE GENOMIC DNA]</scope>
    <source>
        <strain evidence="8 9">BP6252</strain>
    </source>
</reference>
<dbReference type="EMBL" id="PDLM01000006">
    <property type="protein sequence ID" value="RDW75195.1"/>
    <property type="molecule type" value="Genomic_DNA"/>
</dbReference>
<protein>
    <recommendedName>
        <fullName evidence="3">D-xylose 1-dehydrogenase (NADP(+), D-xylono-1,5-lactone-forming)</fullName>
        <ecNumber evidence="3">1.1.1.179</ecNumber>
    </recommendedName>
    <alternativeName>
        <fullName evidence="4">D-xylose-NADP dehydrogenase</fullName>
    </alternativeName>
</protein>
<evidence type="ECO:0000256" key="4">
    <source>
        <dbReference type="ARBA" id="ARBA00042988"/>
    </source>
</evidence>
<dbReference type="SUPFAM" id="SSF51735">
    <property type="entry name" value="NAD(P)-binding Rossmann-fold domains"/>
    <property type="match status" value="1"/>
</dbReference>
<sequence length="425" mass="48302">MASFLQLAHRNWQIAYPPQPAKTSNALRVGLLGASNIAPLAIINPAKSHPEIIIAAVAARDAQKAQAYAAKHGIPIVHKSYQELIDDPSIDIIYNPLPNGLHFEWALKALKAGKHVLLEKPCTSNAAEATKLFRHPILHQPDAPVLLEAFHSRFHPAWQTFMSLVDRPNITSVYCMATLFAGWFPNDDIRFKYDLSGGSLMDFGTYGILCMRDIMGTEPVECVEAVPRLMPEGFDQDCDSAFRGKFRFPNGALGEVDCDLMAKGRWPYPYFTSRVPYMCVPRAVVTHREVAISDPGLPQTQQHSVIKKVTLWNHMGPMLWHRIDIEETHTIREKGSEREVKRWEVTRHEKAYTWAESSLKKDGRKDAAYWSTYRYMLEEFVDRLRGRQGKDAVWMQGEESIKQMKVIDSAYEKAGMKLRPSSTYE</sequence>
<evidence type="ECO:0000256" key="5">
    <source>
        <dbReference type="ARBA" id="ARBA00049233"/>
    </source>
</evidence>
<evidence type="ECO:0000256" key="1">
    <source>
        <dbReference type="ARBA" id="ARBA00010928"/>
    </source>
</evidence>
<dbReference type="OrthoDB" id="6417021at2759"/>
<evidence type="ECO:0000256" key="3">
    <source>
        <dbReference type="ARBA" id="ARBA00038984"/>
    </source>
</evidence>
<evidence type="ECO:0000256" key="2">
    <source>
        <dbReference type="ARBA" id="ARBA00023002"/>
    </source>
</evidence>
<dbReference type="Proteomes" id="UP000256645">
    <property type="component" value="Unassembled WGS sequence"/>
</dbReference>
<dbReference type="Gene3D" id="3.30.360.10">
    <property type="entry name" value="Dihydrodipicolinate Reductase, domain 2"/>
    <property type="match status" value="1"/>
</dbReference>
<dbReference type="PANTHER" id="PTHR22604:SF105">
    <property type="entry name" value="TRANS-1,2-DIHYDROBENZENE-1,2-DIOL DEHYDROGENASE"/>
    <property type="match status" value="1"/>
</dbReference>
<keyword evidence="9" id="KW-1185">Reference proteome</keyword>